<dbReference type="STRING" id="40148.A0A0E0BSY7"/>
<organism evidence="1">
    <name type="scientific">Oryza glumipatula</name>
    <dbReference type="NCBI Taxonomy" id="40148"/>
    <lineage>
        <taxon>Eukaryota</taxon>
        <taxon>Viridiplantae</taxon>
        <taxon>Streptophyta</taxon>
        <taxon>Embryophyta</taxon>
        <taxon>Tracheophyta</taxon>
        <taxon>Spermatophyta</taxon>
        <taxon>Magnoliopsida</taxon>
        <taxon>Liliopsida</taxon>
        <taxon>Poales</taxon>
        <taxon>Poaceae</taxon>
        <taxon>BOP clade</taxon>
        <taxon>Oryzoideae</taxon>
        <taxon>Oryzeae</taxon>
        <taxon>Oryzinae</taxon>
        <taxon>Oryza</taxon>
    </lineage>
</organism>
<accession>A0A0E0BSY7</accession>
<dbReference type="Proteomes" id="UP000026961">
    <property type="component" value="Chromosome 12"/>
</dbReference>
<proteinExistence type="predicted"/>
<protein>
    <submittedName>
        <fullName evidence="1">Uncharacterized protein</fullName>
    </submittedName>
</protein>
<dbReference type="AlphaFoldDB" id="A0A0E0BSY7"/>
<evidence type="ECO:0000313" key="1">
    <source>
        <dbReference type="EnsemblPlants" id="OGLUM12G14290.1"/>
    </source>
</evidence>
<sequence>MGVDNGGCHLTEVGGRLGVAIATSQRGTTNVEMNLSNNLSASLIAIIKYLSSLNVTLGDTNNTLITNH</sequence>
<dbReference type="Gramene" id="OGLUM12G14290.1">
    <property type="protein sequence ID" value="OGLUM12G14290.1"/>
    <property type="gene ID" value="OGLUM12G14290"/>
</dbReference>
<keyword evidence="2" id="KW-1185">Reference proteome</keyword>
<dbReference type="HOGENOM" id="CLU_2798053_0_0_1"/>
<dbReference type="EnsemblPlants" id="OGLUM12G14290.1">
    <property type="protein sequence ID" value="OGLUM12G14290.1"/>
    <property type="gene ID" value="OGLUM12G14290"/>
</dbReference>
<evidence type="ECO:0000313" key="2">
    <source>
        <dbReference type="Proteomes" id="UP000026961"/>
    </source>
</evidence>
<reference evidence="1" key="2">
    <citation type="submission" date="2018-05" db="EMBL/GenBank/DDBJ databases">
        <title>OgluRS3 (Oryza glumaepatula Reference Sequence Version 3).</title>
        <authorList>
            <person name="Zhang J."/>
            <person name="Kudrna D."/>
            <person name="Lee S."/>
            <person name="Talag J."/>
            <person name="Welchert J."/>
            <person name="Wing R.A."/>
        </authorList>
    </citation>
    <scope>NUCLEOTIDE SEQUENCE [LARGE SCALE GENOMIC DNA]</scope>
</reference>
<name>A0A0E0BSY7_9ORYZ</name>
<reference evidence="1" key="1">
    <citation type="submission" date="2015-04" db="UniProtKB">
        <authorList>
            <consortium name="EnsemblPlants"/>
        </authorList>
    </citation>
    <scope>IDENTIFICATION</scope>
</reference>